<evidence type="ECO:0000256" key="2">
    <source>
        <dbReference type="ARBA" id="ARBA00023134"/>
    </source>
</evidence>
<keyword evidence="1" id="KW-0547">Nucleotide-binding</keyword>
<reference evidence="3 4" key="1">
    <citation type="submission" date="2024-02" db="EMBL/GenBank/DDBJ databases">
        <title>Herpetosiphon gulosus NBRC 112829.</title>
        <authorList>
            <person name="Ichikawa N."/>
            <person name="Katano-Makiyama Y."/>
            <person name="Hidaka K."/>
        </authorList>
    </citation>
    <scope>NUCLEOTIDE SEQUENCE [LARGE SCALE GENOMIC DNA]</scope>
    <source>
        <strain evidence="3 4">NBRC 112829</strain>
    </source>
</reference>
<evidence type="ECO:0000313" key="3">
    <source>
        <dbReference type="EMBL" id="GAA5531082.1"/>
    </source>
</evidence>
<dbReference type="InterPro" id="IPR009001">
    <property type="entry name" value="Transl_elong_EF1A/Init_IF2_C"/>
</dbReference>
<organism evidence="3 4">
    <name type="scientific">Herpetosiphon gulosus</name>
    <dbReference type="NCBI Taxonomy" id="1973496"/>
    <lineage>
        <taxon>Bacteria</taxon>
        <taxon>Bacillati</taxon>
        <taxon>Chloroflexota</taxon>
        <taxon>Chloroflexia</taxon>
        <taxon>Herpetosiphonales</taxon>
        <taxon>Herpetosiphonaceae</taxon>
        <taxon>Herpetosiphon</taxon>
    </lineage>
</organism>
<dbReference type="EMBL" id="BAABRU010000031">
    <property type="protein sequence ID" value="GAA5531082.1"/>
    <property type="molecule type" value="Genomic_DNA"/>
</dbReference>
<protein>
    <submittedName>
        <fullName evidence="3">Uncharacterized protein</fullName>
    </submittedName>
</protein>
<evidence type="ECO:0000313" key="4">
    <source>
        <dbReference type="Proteomes" id="UP001428290"/>
    </source>
</evidence>
<name>A0ABP9X6S0_9CHLR</name>
<dbReference type="Proteomes" id="UP001428290">
    <property type="component" value="Unassembled WGS sequence"/>
</dbReference>
<dbReference type="RefSeq" id="WP_345724666.1">
    <property type="nucleotide sequence ID" value="NZ_BAABRU010000031.1"/>
</dbReference>
<accession>A0ABP9X6S0</accession>
<sequence>MSMNSLYDIEAEITFEDEDPERALLMALYFTHGELHFSPDSYQGWDIRVSADHNRMLLPSGAILADFWFLNPHYQLGEMAVGRKFWIRSGRRLDGTGHVTQMLHLEQAVRAKAKYDLPVEVTFLEMPANNPSQVYSLFYGKHLNDYDLHNGYMKLAQEQASIITKQQYIPVAFEIEASSLNQAASSNQHWLAEQQQWMITENYASNAAFPRINNPILAKGQGIQLLEDKGRSVVANLTIEAKQLALFQKASHKHYGFVYGTLFKGENYELNGTERLLLLEEGQTVTIGQPMRGHLDLHGIKEHIKALPRGSKFVLRIADQTIAKGRVV</sequence>
<gene>
    <name evidence="3" type="ORF">Hgul01_04906</name>
</gene>
<dbReference type="SUPFAM" id="SSF50465">
    <property type="entry name" value="EF-Tu/eEF-1alpha/eIF2-gamma C-terminal domain"/>
    <property type="match status" value="1"/>
</dbReference>
<comment type="caution">
    <text evidence="3">The sequence shown here is derived from an EMBL/GenBank/DDBJ whole genome shotgun (WGS) entry which is preliminary data.</text>
</comment>
<proteinExistence type="predicted"/>
<keyword evidence="4" id="KW-1185">Reference proteome</keyword>
<keyword evidence="2" id="KW-0342">GTP-binding</keyword>
<evidence type="ECO:0000256" key="1">
    <source>
        <dbReference type="ARBA" id="ARBA00022741"/>
    </source>
</evidence>